<protein>
    <submittedName>
        <fullName evidence="2">Uncharacterized protein</fullName>
    </submittedName>
</protein>
<reference evidence="2 3" key="1">
    <citation type="journal article" date="2019" name="Sci. Rep.">
        <title>Extended insight into the Mycobacterium chelonae-abscessus complex through whole genome sequencing of Mycobacterium salmoniphilum outbreak and Mycobacterium salmoniphilum-like strains.</title>
        <authorList>
            <person name="Behra P.R.K."/>
            <person name="Das S."/>
            <person name="Pettersson B.M.F."/>
            <person name="Shirreff L."/>
            <person name="DuCote T."/>
            <person name="Jacobsson K.G."/>
            <person name="Ennis D.G."/>
            <person name="Kirsebom L.A."/>
        </authorList>
    </citation>
    <scope>NUCLEOTIDE SEQUENCE [LARGE SCALE GENOMIC DNA]</scope>
    <source>
        <strain evidence="2 3">DE 4585</strain>
    </source>
</reference>
<accession>A0A4R8S0Q3</accession>
<proteinExistence type="predicted"/>
<evidence type="ECO:0000256" key="1">
    <source>
        <dbReference type="SAM" id="Phobius"/>
    </source>
</evidence>
<name>A0A4R8S0Q3_9MYCO</name>
<keyword evidence="1" id="KW-0472">Membrane</keyword>
<evidence type="ECO:0000313" key="3">
    <source>
        <dbReference type="Proteomes" id="UP000295117"/>
    </source>
</evidence>
<dbReference type="EMBL" id="PECH01000006">
    <property type="protein sequence ID" value="TDZ82782.1"/>
    <property type="molecule type" value="Genomic_DNA"/>
</dbReference>
<gene>
    <name evidence="2" type="ORF">DE4585_01574</name>
</gene>
<comment type="caution">
    <text evidence="2">The sequence shown here is derived from an EMBL/GenBank/DDBJ whole genome shotgun (WGS) entry which is preliminary data.</text>
</comment>
<evidence type="ECO:0000313" key="2">
    <source>
        <dbReference type="EMBL" id="TDZ82782.1"/>
    </source>
</evidence>
<dbReference type="Proteomes" id="UP000295117">
    <property type="component" value="Unassembled WGS sequence"/>
</dbReference>
<organism evidence="2 3">
    <name type="scientific">Mycobacteroides salmoniphilum</name>
    <dbReference type="NCBI Taxonomy" id="404941"/>
    <lineage>
        <taxon>Bacteria</taxon>
        <taxon>Bacillati</taxon>
        <taxon>Actinomycetota</taxon>
        <taxon>Actinomycetes</taxon>
        <taxon>Mycobacteriales</taxon>
        <taxon>Mycobacteriaceae</taxon>
        <taxon>Mycobacteroides</taxon>
    </lineage>
</organism>
<keyword evidence="1" id="KW-1133">Transmembrane helix</keyword>
<sequence>MSSEVWAAVIGGAAGLATGTLSSLIAPWVNWRIEQKREELQHKRDLIASWPTGISSIDVEGTDSAGFPDGYLVQFTSRYFDTPWYETLRPRLPEALRVERLTGAIDPPP</sequence>
<feature type="transmembrane region" description="Helical" evidence="1">
    <location>
        <begin position="6"/>
        <end position="29"/>
    </location>
</feature>
<keyword evidence="1" id="KW-0812">Transmembrane</keyword>
<dbReference type="AlphaFoldDB" id="A0A4R8S0Q3"/>